<feature type="transmembrane region" description="Helical" evidence="7">
    <location>
        <begin position="56"/>
        <end position="75"/>
    </location>
</feature>
<evidence type="ECO:0000313" key="9">
    <source>
        <dbReference type="EMBL" id="PRD44727.1"/>
    </source>
</evidence>
<feature type="transmembrane region" description="Helical" evidence="7">
    <location>
        <begin position="135"/>
        <end position="159"/>
    </location>
</feature>
<dbReference type="InterPro" id="IPR004681">
    <property type="entry name" value="TRAP_DctM"/>
</dbReference>
<keyword evidence="4 7" id="KW-0812">Transmembrane</keyword>
<keyword evidence="6 7" id="KW-0472">Membrane</keyword>
<feature type="transmembrane region" description="Helical" evidence="7">
    <location>
        <begin position="240"/>
        <end position="257"/>
    </location>
</feature>
<feature type="transmembrane region" description="Helical" evidence="7">
    <location>
        <begin position="95"/>
        <end position="123"/>
    </location>
</feature>
<dbReference type="PANTHER" id="PTHR33362:SF5">
    <property type="entry name" value="C4-DICARBOXYLATE TRAP TRANSPORTER LARGE PERMEASE PROTEIN DCTM"/>
    <property type="match status" value="1"/>
</dbReference>
<dbReference type="PANTHER" id="PTHR33362">
    <property type="entry name" value="SIALIC ACID TRAP TRANSPORTER PERMEASE PROTEIN SIAT-RELATED"/>
    <property type="match status" value="1"/>
</dbReference>
<keyword evidence="3 7" id="KW-0997">Cell inner membrane</keyword>
<evidence type="ECO:0000256" key="4">
    <source>
        <dbReference type="ARBA" id="ARBA00022692"/>
    </source>
</evidence>
<organism evidence="9 10">
    <name type="scientific">Phyllobacterium phragmitis</name>
    <dbReference type="NCBI Taxonomy" id="2670329"/>
    <lineage>
        <taxon>Bacteria</taxon>
        <taxon>Pseudomonadati</taxon>
        <taxon>Pseudomonadota</taxon>
        <taxon>Alphaproteobacteria</taxon>
        <taxon>Hyphomicrobiales</taxon>
        <taxon>Phyllobacteriaceae</taxon>
        <taxon>Phyllobacterium</taxon>
    </lineage>
</organism>
<dbReference type="GO" id="GO:0005886">
    <property type="term" value="C:plasma membrane"/>
    <property type="evidence" value="ECO:0007669"/>
    <property type="project" value="UniProtKB-SubCell"/>
</dbReference>
<dbReference type="NCBIfam" id="TIGR00786">
    <property type="entry name" value="dctM"/>
    <property type="match status" value="1"/>
</dbReference>
<feature type="transmembrane region" description="Helical" evidence="7">
    <location>
        <begin position="443"/>
        <end position="461"/>
    </location>
</feature>
<feature type="transmembrane region" description="Helical" evidence="7">
    <location>
        <begin position="501"/>
        <end position="524"/>
    </location>
</feature>
<evidence type="ECO:0000256" key="3">
    <source>
        <dbReference type="ARBA" id="ARBA00022519"/>
    </source>
</evidence>
<gene>
    <name evidence="9" type="ORF">C5748_04845</name>
</gene>
<dbReference type="RefSeq" id="WP_105740809.1">
    <property type="nucleotide sequence ID" value="NZ_PVBR01000003.1"/>
</dbReference>
<evidence type="ECO:0000256" key="2">
    <source>
        <dbReference type="ARBA" id="ARBA00022475"/>
    </source>
</evidence>
<dbReference type="GO" id="GO:0022857">
    <property type="term" value="F:transmembrane transporter activity"/>
    <property type="evidence" value="ECO:0007669"/>
    <property type="project" value="UniProtKB-UniRule"/>
</dbReference>
<evidence type="ECO:0000256" key="1">
    <source>
        <dbReference type="ARBA" id="ARBA00004429"/>
    </source>
</evidence>
<feature type="transmembrane region" description="Helical" evidence="7">
    <location>
        <begin position="380"/>
        <end position="398"/>
    </location>
</feature>
<evidence type="ECO:0000313" key="10">
    <source>
        <dbReference type="Proteomes" id="UP000239434"/>
    </source>
</evidence>
<dbReference type="InterPro" id="IPR010656">
    <property type="entry name" value="DctM"/>
</dbReference>
<dbReference type="GO" id="GO:0015740">
    <property type="term" value="P:C4-dicarboxylate transport"/>
    <property type="evidence" value="ECO:0007669"/>
    <property type="project" value="TreeGrafter"/>
</dbReference>
<sequence length="541" mass="57747">MEVSILFILVLGLLFLGAPVAIALGLSSIITIAFFSTDSMSSVALQLFTASQNYTLLAIPFFVLASAFMSTGGVAKRLIRFAIATVGHFRGGLAMASVLACMLFAALSGSSPATVVAIGTIAIAGMRQVGYSKEFAAGIIANAGTLGILIPPSIVMVVYSAATDVSVGRMFLAGVVPGLVAGLMLMVAIYIMARIKGLPAEPWRGFSELIAGGKEAGWGLFLIIIILGGIYGGVFTPTEAASVAAIYAFFVAVFIYRDMGPMKGEHWVKDTDSRRGRVGFSAMVYAISFFFVWMILSFFAVGRSETYHVGFGSRTVAGLVMSLAVLVAYSLWRGERKSLGAIPSQLAASAPIWGRNLSLMIRSLPAAFFNEETRKVTVDAARTTIMLMFIIVNALLFAHVLTSERIPQVITGMMLDAGFNWFTFLIAVNILLLLGGQFMEPSGLLLIVAPVVFPIAMELGIDPVHLGIIMVVNMEIGMITPPIGLNLFVTSGITGMSLIQVVRAALPFVGVLFLFLILVTYVPVLSTWLPYSLMGPEIRAR</sequence>
<dbReference type="Proteomes" id="UP000239434">
    <property type="component" value="Unassembled WGS sequence"/>
</dbReference>
<evidence type="ECO:0000259" key="8">
    <source>
        <dbReference type="Pfam" id="PF06808"/>
    </source>
</evidence>
<protein>
    <recommendedName>
        <fullName evidence="7">TRAP transporter large permease protein</fullName>
    </recommendedName>
</protein>
<comment type="function">
    <text evidence="7">Part of the tripartite ATP-independent periplasmic (TRAP) transport system.</text>
</comment>
<reference evidence="9 10" key="1">
    <citation type="submission" date="2018-02" db="EMBL/GenBank/DDBJ databases">
        <title>The draft genome of Phyllobacterium sp. 1N-3.</title>
        <authorList>
            <person name="Liu L."/>
            <person name="Li L."/>
            <person name="Zhang X."/>
            <person name="Wang T."/>
            <person name="Liang L."/>
        </authorList>
    </citation>
    <scope>NUCLEOTIDE SEQUENCE [LARGE SCALE GENOMIC DNA]</scope>
    <source>
        <strain evidence="9 10">1N-3</strain>
    </source>
</reference>
<feature type="transmembrane region" description="Helical" evidence="7">
    <location>
        <begin position="278"/>
        <end position="299"/>
    </location>
</feature>
<comment type="subcellular location">
    <subcellularLocation>
        <location evidence="1 7">Cell inner membrane</location>
        <topology evidence="1 7">Multi-pass membrane protein</topology>
    </subcellularLocation>
</comment>
<comment type="caution">
    <text evidence="7">Lacks conserved residue(s) required for the propagation of feature annotation.</text>
</comment>
<evidence type="ECO:0000256" key="7">
    <source>
        <dbReference type="RuleBase" id="RU369079"/>
    </source>
</evidence>
<feature type="domain" description="TRAP C4-dicarboxylate transport system permease DctM subunit" evidence="8">
    <location>
        <begin position="282"/>
        <end position="524"/>
    </location>
</feature>
<dbReference type="AlphaFoldDB" id="A0A2S9IW30"/>
<comment type="caution">
    <text evidence="9">The sequence shown here is derived from an EMBL/GenBank/DDBJ whole genome shotgun (WGS) entry which is preliminary data.</text>
</comment>
<feature type="transmembrane region" description="Helical" evidence="7">
    <location>
        <begin position="171"/>
        <end position="195"/>
    </location>
</feature>
<accession>A0A2S9IW30</accession>
<keyword evidence="5 7" id="KW-1133">Transmembrane helix</keyword>
<feature type="transmembrane region" description="Helical" evidence="7">
    <location>
        <begin position="6"/>
        <end position="35"/>
    </location>
</feature>
<keyword evidence="2" id="KW-1003">Cell membrane</keyword>
<feature type="transmembrane region" description="Helical" evidence="7">
    <location>
        <begin position="311"/>
        <end position="332"/>
    </location>
</feature>
<comment type="similarity">
    <text evidence="7">Belongs to the TRAP transporter large permease family.</text>
</comment>
<comment type="subunit">
    <text evidence="7">The complex comprises the extracytoplasmic solute receptor protein and the two transmembrane proteins.</text>
</comment>
<feature type="transmembrane region" description="Helical" evidence="7">
    <location>
        <begin position="467"/>
        <end position="489"/>
    </location>
</feature>
<dbReference type="Pfam" id="PF06808">
    <property type="entry name" value="DctM"/>
    <property type="match status" value="2"/>
</dbReference>
<keyword evidence="10" id="KW-1185">Reference proteome</keyword>
<keyword evidence="7" id="KW-0813">Transport</keyword>
<dbReference type="EMBL" id="PVBR01000003">
    <property type="protein sequence ID" value="PRD44727.1"/>
    <property type="molecule type" value="Genomic_DNA"/>
</dbReference>
<feature type="domain" description="TRAP C4-dicarboxylate transport system permease DctM subunit" evidence="8">
    <location>
        <begin position="7"/>
        <end position="259"/>
    </location>
</feature>
<feature type="transmembrane region" description="Helical" evidence="7">
    <location>
        <begin position="216"/>
        <end position="234"/>
    </location>
</feature>
<evidence type="ECO:0000256" key="6">
    <source>
        <dbReference type="ARBA" id="ARBA00023136"/>
    </source>
</evidence>
<name>A0A2S9IW30_9HYPH</name>
<feature type="transmembrane region" description="Helical" evidence="7">
    <location>
        <begin position="418"/>
        <end position="436"/>
    </location>
</feature>
<proteinExistence type="inferred from homology"/>
<evidence type="ECO:0000256" key="5">
    <source>
        <dbReference type="ARBA" id="ARBA00022989"/>
    </source>
</evidence>